<evidence type="ECO:0000259" key="14">
    <source>
        <dbReference type="SMART" id="SM01044"/>
    </source>
</evidence>
<feature type="compositionally biased region" description="Polar residues" evidence="13">
    <location>
        <begin position="173"/>
        <end position="182"/>
    </location>
</feature>
<proteinExistence type="inferred from homology"/>
<dbReference type="InterPro" id="IPR044796">
    <property type="entry name" value="MLN51_plant"/>
</dbReference>
<gene>
    <name evidence="15" type="ORF">RJ641_026100</name>
</gene>
<evidence type="ECO:0000256" key="10">
    <source>
        <dbReference type="ARBA" id="ARBA00023161"/>
    </source>
</evidence>
<keyword evidence="7" id="KW-0509">mRNA transport</keyword>
<dbReference type="PANTHER" id="PTHR46837">
    <property type="entry name" value="PROTEIN MLN51 HOMOLOG"/>
    <property type="match status" value="1"/>
</dbReference>
<accession>A0AAN8WE96</accession>
<evidence type="ECO:0000256" key="3">
    <source>
        <dbReference type="ARBA" id="ARBA00009548"/>
    </source>
</evidence>
<comment type="caution">
    <text evidence="15">The sequence shown here is derived from an EMBL/GenBank/DDBJ whole genome shotgun (WGS) entry which is preliminary data.</text>
</comment>
<keyword evidence="16" id="KW-1185">Reference proteome</keyword>
<evidence type="ECO:0000256" key="7">
    <source>
        <dbReference type="ARBA" id="ARBA00022816"/>
    </source>
</evidence>
<protein>
    <submittedName>
        <fullName evidence="15">Btz domain</fullName>
    </submittedName>
</protein>
<evidence type="ECO:0000313" key="16">
    <source>
        <dbReference type="Proteomes" id="UP001370490"/>
    </source>
</evidence>
<keyword evidence="11" id="KW-0508">mRNA splicing</keyword>
<comment type="similarity">
    <text evidence="3">Belongs to the CASC3 family.</text>
</comment>
<feature type="region of interest" description="Disordered" evidence="13">
    <location>
        <begin position="144"/>
        <end position="185"/>
    </location>
</feature>
<dbReference type="GO" id="GO:0006417">
    <property type="term" value="P:regulation of translation"/>
    <property type="evidence" value="ECO:0007669"/>
    <property type="project" value="UniProtKB-KW"/>
</dbReference>
<dbReference type="EMBL" id="JBAMMX010000003">
    <property type="protein sequence ID" value="KAK6944998.1"/>
    <property type="molecule type" value="Genomic_DNA"/>
</dbReference>
<evidence type="ECO:0000313" key="15">
    <source>
        <dbReference type="EMBL" id="KAK6944998.1"/>
    </source>
</evidence>
<evidence type="ECO:0000256" key="8">
    <source>
        <dbReference type="ARBA" id="ARBA00022845"/>
    </source>
</evidence>
<dbReference type="GO" id="GO:0051028">
    <property type="term" value="P:mRNA transport"/>
    <property type="evidence" value="ECO:0007669"/>
    <property type="project" value="UniProtKB-KW"/>
</dbReference>
<organism evidence="15 16">
    <name type="scientific">Dillenia turbinata</name>
    <dbReference type="NCBI Taxonomy" id="194707"/>
    <lineage>
        <taxon>Eukaryota</taxon>
        <taxon>Viridiplantae</taxon>
        <taxon>Streptophyta</taxon>
        <taxon>Embryophyta</taxon>
        <taxon>Tracheophyta</taxon>
        <taxon>Spermatophyta</taxon>
        <taxon>Magnoliopsida</taxon>
        <taxon>eudicotyledons</taxon>
        <taxon>Gunneridae</taxon>
        <taxon>Pentapetalae</taxon>
        <taxon>Dilleniales</taxon>
        <taxon>Dilleniaceae</taxon>
        <taxon>Dillenia</taxon>
    </lineage>
</organism>
<evidence type="ECO:0000256" key="1">
    <source>
        <dbReference type="ARBA" id="ARBA00004123"/>
    </source>
</evidence>
<evidence type="ECO:0000256" key="6">
    <source>
        <dbReference type="ARBA" id="ARBA00022664"/>
    </source>
</evidence>
<keyword evidence="9" id="KW-0694">RNA-binding</keyword>
<feature type="compositionally biased region" description="Acidic residues" evidence="13">
    <location>
        <begin position="7"/>
        <end position="17"/>
    </location>
</feature>
<dbReference type="GO" id="GO:0005737">
    <property type="term" value="C:cytoplasm"/>
    <property type="evidence" value="ECO:0007669"/>
    <property type="project" value="UniProtKB-SubCell"/>
</dbReference>
<dbReference type="PANTHER" id="PTHR46837:SF5">
    <property type="entry name" value="PROTEIN MLN51 HOMOLOG"/>
    <property type="match status" value="1"/>
</dbReference>
<evidence type="ECO:0000256" key="12">
    <source>
        <dbReference type="ARBA" id="ARBA00023242"/>
    </source>
</evidence>
<reference evidence="15 16" key="1">
    <citation type="submission" date="2023-12" db="EMBL/GenBank/DDBJ databases">
        <title>A high-quality genome assembly for Dillenia turbinata (Dilleniales).</title>
        <authorList>
            <person name="Chanderbali A."/>
        </authorList>
    </citation>
    <scope>NUCLEOTIDE SEQUENCE [LARGE SCALE GENOMIC DNA]</scope>
    <source>
        <strain evidence="15">LSX21</strain>
        <tissue evidence="15">Leaf</tissue>
    </source>
</reference>
<evidence type="ECO:0000256" key="2">
    <source>
        <dbReference type="ARBA" id="ARBA00004496"/>
    </source>
</evidence>
<name>A0AAN8WE96_9MAGN</name>
<dbReference type="GO" id="GO:0008380">
    <property type="term" value="P:RNA splicing"/>
    <property type="evidence" value="ECO:0007669"/>
    <property type="project" value="UniProtKB-KW"/>
</dbReference>
<keyword evidence="4" id="KW-0813">Transport</keyword>
<feature type="compositionally biased region" description="Low complexity" evidence="13">
    <location>
        <begin position="158"/>
        <end position="167"/>
    </location>
</feature>
<keyword evidence="8" id="KW-0810">Translation regulation</keyword>
<dbReference type="GO" id="GO:0006397">
    <property type="term" value="P:mRNA processing"/>
    <property type="evidence" value="ECO:0007669"/>
    <property type="project" value="UniProtKB-KW"/>
</dbReference>
<dbReference type="SMART" id="SM01044">
    <property type="entry name" value="Btz"/>
    <property type="match status" value="1"/>
</dbReference>
<keyword evidence="12" id="KW-0539">Nucleus</keyword>
<dbReference type="GO" id="GO:0003729">
    <property type="term" value="F:mRNA binding"/>
    <property type="evidence" value="ECO:0007669"/>
    <property type="project" value="InterPro"/>
</dbReference>
<evidence type="ECO:0000256" key="13">
    <source>
        <dbReference type="SAM" id="MobiDB-lite"/>
    </source>
</evidence>
<dbReference type="AlphaFoldDB" id="A0AAN8WE96"/>
<feature type="domain" description="Btz" evidence="14">
    <location>
        <begin position="27"/>
        <end position="117"/>
    </location>
</feature>
<evidence type="ECO:0000256" key="9">
    <source>
        <dbReference type="ARBA" id="ARBA00022884"/>
    </source>
</evidence>
<feature type="compositionally biased region" description="Basic and acidic residues" evidence="13">
    <location>
        <begin position="26"/>
        <end position="46"/>
    </location>
</feature>
<keyword evidence="10" id="KW-0866">Nonsense-mediated mRNA decay</keyword>
<evidence type="ECO:0000256" key="11">
    <source>
        <dbReference type="ARBA" id="ARBA00023187"/>
    </source>
</evidence>
<dbReference type="GO" id="GO:0035145">
    <property type="term" value="C:exon-exon junction complex"/>
    <property type="evidence" value="ECO:0007669"/>
    <property type="project" value="InterPro"/>
</dbReference>
<keyword evidence="6" id="KW-0507">mRNA processing</keyword>
<dbReference type="GO" id="GO:0000184">
    <property type="term" value="P:nuclear-transcribed mRNA catabolic process, nonsense-mediated decay"/>
    <property type="evidence" value="ECO:0007669"/>
    <property type="project" value="UniProtKB-KW"/>
</dbReference>
<evidence type="ECO:0000256" key="5">
    <source>
        <dbReference type="ARBA" id="ARBA00022490"/>
    </source>
</evidence>
<feature type="region of interest" description="Disordered" evidence="13">
    <location>
        <begin position="1"/>
        <end position="46"/>
    </location>
</feature>
<dbReference type="Proteomes" id="UP001370490">
    <property type="component" value="Unassembled WGS sequence"/>
</dbReference>
<dbReference type="InterPro" id="IPR018545">
    <property type="entry name" value="Btz_dom"/>
</dbReference>
<sequence>GLAPTSYEDEEADEIAEQVEAPAKFVGEEKFSSSGEDRGSSEMRERSPFEVPTFGAFYMHDDRCRRRHRQAFNGRKLLLPKDDEKWKHDKFQEMMLNESHQEEEKKSAKVHSNNKRNIRRIARGRGPVRYKPLKKNSYENFLAKRQHSDQMTCKNKLSASSSSNDSSLVHPLPSSSQEVTLTKNRDMRCRSTRRNLFSSIVPGNMLQPGQKIANCMERSTLGFSQAAVPVVGHQLISMPVPLSVVPPAYIAHFAESLALSGPLGCPSISPFGLANPSSSQIRYHAARLCIPQSSFRPSPQVLGRHLDQQSQTGCSSPTQAVSPYSVVDIHGVWPSQELDTRGALSIGNEMCSFPRSGRGPYAYSGICDDHSSGAMPQILPGILLLSSFYCDFSTCCSYVLLATISQVAYACVESRSLCYQCLICLVSHWCSCFIFHLTSVNFVVLFSFLCECLSYIWRLASKLSVANAAILLSPVTGNGLQF</sequence>
<keyword evidence="5" id="KW-0963">Cytoplasm</keyword>
<evidence type="ECO:0000256" key="4">
    <source>
        <dbReference type="ARBA" id="ARBA00022448"/>
    </source>
</evidence>
<dbReference type="Pfam" id="PF09405">
    <property type="entry name" value="Btz"/>
    <property type="match status" value="1"/>
</dbReference>
<feature type="non-terminal residue" evidence="15">
    <location>
        <position position="1"/>
    </location>
</feature>
<comment type="subcellular location">
    <subcellularLocation>
        <location evidence="2">Cytoplasm</location>
    </subcellularLocation>
    <subcellularLocation>
        <location evidence="1">Nucleus</location>
    </subcellularLocation>
</comment>